<feature type="compositionally biased region" description="Acidic residues" evidence="1">
    <location>
        <begin position="100"/>
        <end position="120"/>
    </location>
</feature>
<dbReference type="Proteomes" id="UP000692954">
    <property type="component" value="Unassembled WGS sequence"/>
</dbReference>
<sequence>MQQEEQKKVVTYTALQNQQHKKIYSLETSTSLKILRSIQKRSTFANVCEDNLSNLNKVIDRKQMDIYVKEKPNNSRTGQNFLQLMISHLQNRIQVLQEPLQDDSSEDWQPDEQNEDDNSQ</sequence>
<keyword evidence="3" id="KW-1185">Reference proteome</keyword>
<evidence type="ECO:0000313" key="3">
    <source>
        <dbReference type="Proteomes" id="UP000692954"/>
    </source>
</evidence>
<accession>A0A8S1KT44</accession>
<gene>
    <name evidence="2" type="ORF">PSON_ATCC_30995.1.T0120176</name>
</gene>
<feature type="region of interest" description="Disordered" evidence="1">
    <location>
        <begin position="97"/>
        <end position="120"/>
    </location>
</feature>
<reference evidence="2" key="1">
    <citation type="submission" date="2021-01" db="EMBL/GenBank/DDBJ databases">
        <authorList>
            <consortium name="Genoscope - CEA"/>
            <person name="William W."/>
        </authorList>
    </citation>
    <scope>NUCLEOTIDE SEQUENCE</scope>
</reference>
<name>A0A8S1KT44_9CILI</name>
<evidence type="ECO:0000256" key="1">
    <source>
        <dbReference type="SAM" id="MobiDB-lite"/>
    </source>
</evidence>
<protein>
    <submittedName>
        <fullName evidence="2">Uncharacterized protein</fullName>
    </submittedName>
</protein>
<organism evidence="2 3">
    <name type="scientific">Paramecium sonneborni</name>
    <dbReference type="NCBI Taxonomy" id="65129"/>
    <lineage>
        <taxon>Eukaryota</taxon>
        <taxon>Sar</taxon>
        <taxon>Alveolata</taxon>
        <taxon>Ciliophora</taxon>
        <taxon>Intramacronucleata</taxon>
        <taxon>Oligohymenophorea</taxon>
        <taxon>Peniculida</taxon>
        <taxon>Parameciidae</taxon>
        <taxon>Paramecium</taxon>
    </lineage>
</organism>
<dbReference type="EMBL" id="CAJJDN010000012">
    <property type="protein sequence ID" value="CAD8058388.1"/>
    <property type="molecule type" value="Genomic_DNA"/>
</dbReference>
<comment type="caution">
    <text evidence="2">The sequence shown here is derived from an EMBL/GenBank/DDBJ whole genome shotgun (WGS) entry which is preliminary data.</text>
</comment>
<dbReference type="AlphaFoldDB" id="A0A8S1KT44"/>
<proteinExistence type="predicted"/>
<dbReference type="OrthoDB" id="307408at2759"/>
<evidence type="ECO:0000313" key="2">
    <source>
        <dbReference type="EMBL" id="CAD8058388.1"/>
    </source>
</evidence>